<dbReference type="InterPro" id="IPR001202">
    <property type="entry name" value="WW_dom"/>
</dbReference>
<protein>
    <submittedName>
        <fullName evidence="2">WW domain-containing protein</fullName>
    </submittedName>
</protein>
<evidence type="ECO:0000259" key="1">
    <source>
        <dbReference type="PROSITE" id="PS01159"/>
    </source>
</evidence>
<evidence type="ECO:0000313" key="2">
    <source>
        <dbReference type="WBParaSite" id="SSLN_0001857201-mRNA-1"/>
    </source>
</evidence>
<proteinExistence type="predicted"/>
<dbReference type="InterPro" id="IPR036020">
    <property type="entry name" value="WW_dom_sf"/>
</dbReference>
<reference evidence="2" key="1">
    <citation type="submission" date="2016-06" db="UniProtKB">
        <authorList>
            <consortium name="WormBaseParasite"/>
        </authorList>
    </citation>
    <scope>IDENTIFICATION</scope>
</reference>
<name>A0A183TN47_SCHSO</name>
<dbReference type="SUPFAM" id="SSF51045">
    <property type="entry name" value="WW domain"/>
    <property type="match status" value="1"/>
</dbReference>
<dbReference type="Pfam" id="PF00397">
    <property type="entry name" value="WW"/>
    <property type="match status" value="1"/>
</dbReference>
<dbReference type="WBParaSite" id="SSLN_0001857201-mRNA-1">
    <property type="protein sequence ID" value="SSLN_0001857201-mRNA-1"/>
    <property type="gene ID" value="SSLN_0001857201"/>
</dbReference>
<feature type="domain" description="WW" evidence="1">
    <location>
        <begin position="128"/>
        <end position="154"/>
    </location>
</feature>
<dbReference type="PROSITE" id="PS01159">
    <property type="entry name" value="WW_DOMAIN_1"/>
    <property type="match status" value="1"/>
</dbReference>
<accession>A0A183TN47</accession>
<sequence>LNPRIPAGSLLWGIATLEYNWKTGLRKHALTVLDVACLYGKDLRSLSYRQRMHYVGDVARVVNLEDGDQSNIIVPPLVTLRDLDSFIKGLPVLSCKDRPEPGPMVATVKNYACIPSTLYLATHLAFPWIELKSSKTGQFYYFNRNSNVSTYTLPQEAILPYGRVSSRPDLKVNSFSLVLILAVELLELAIFIGANRSARKHILVVSWINFNSILSK</sequence>
<organism evidence="2">
    <name type="scientific">Schistocephalus solidus</name>
    <name type="common">Tapeworm</name>
    <dbReference type="NCBI Taxonomy" id="70667"/>
    <lineage>
        <taxon>Eukaryota</taxon>
        <taxon>Metazoa</taxon>
        <taxon>Spiralia</taxon>
        <taxon>Lophotrochozoa</taxon>
        <taxon>Platyhelminthes</taxon>
        <taxon>Cestoda</taxon>
        <taxon>Eucestoda</taxon>
        <taxon>Diphyllobothriidea</taxon>
        <taxon>Diphyllobothriidae</taxon>
        <taxon>Schistocephalus</taxon>
    </lineage>
</organism>
<dbReference type="AlphaFoldDB" id="A0A183TN47"/>